<evidence type="ECO:0000313" key="6">
    <source>
        <dbReference type="Proteomes" id="UP000789524"/>
    </source>
</evidence>
<name>A0A8J2R3X5_9NEOP</name>
<evidence type="ECO:0000256" key="2">
    <source>
        <dbReference type="ARBA" id="ARBA00022771"/>
    </source>
</evidence>
<dbReference type="AlphaFoldDB" id="A0A8J2R3X5"/>
<dbReference type="Pfam" id="PF04500">
    <property type="entry name" value="FLYWCH"/>
    <property type="match status" value="1"/>
</dbReference>
<keyword evidence="2" id="KW-0863">Zinc-finger</keyword>
<dbReference type="OrthoDB" id="7415410at2759"/>
<sequence>MFSDCFCDPSGIIYSQLCRATSAEKVPAIPKLTACVISEIHNKNKLLKVIKANFIPTRKGSMLLVHNGFAFRLKNKLAYGKKQWYCTSRTKTGCQVDVTTIFQDAKIVVNRVRNKHNHPAPGFYRRNDGSFKVV</sequence>
<accession>A0A8J2R3X5</accession>
<dbReference type="GO" id="GO:0008270">
    <property type="term" value="F:zinc ion binding"/>
    <property type="evidence" value="ECO:0007669"/>
    <property type="project" value="UniProtKB-KW"/>
</dbReference>
<evidence type="ECO:0000256" key="1">
    <source>
        <dbReference type="ARBA" id="ARBA00022723"/>
    </source>
</evidence>
<gene>
    <name evidence="5" type="ORF">DCHRY22_LOCUS13491</name>
</gene>
<dbReference type="EMBL" id="CAKASE010000079">
    <property type="protein sequence ID" value="CAG9580008.1"/>
    <property type="molecule type" value="Genomic_DNA"/>
</dbReference>
<feature type="domain" description="FLYWCH-type" evidence="4">
    <location>
        <begin position="54"/>
        <end position="118"/>
    </location>
</feature>
<keyword evidence="3" id="KW-0862">Zinc</keyword>
<reference evidence="5" key="1">
    <citation type="submission" date="2021-09" db="EMBL/GenBank/DDBJ databases">
        <authorList>
            <person name="Martin H S."/>
        </authorList>
    </citation>
    <scope>NUCLEOTIDE SEQUENCE</scope>
</reference>
<comment type="caution">
    <text evidence="5">The sequence shown here is derived from an EMBL/GenBank/DDBJ whole genome shotgun (WGS) entry which is preliminary data.</text>
</comment>
<protein>
    <submittedName>
        <fullName evidence="5">(African queen) hypothetical protein</fullName>
    </submittedName>
</protein>
<evidence type="ECO:0000259" key="4">
    <source>
        <dbReference type="Pfam" id="PF04500"/>
    </source>
</evidence>
<organism evidence="5 6">
    <name type="scientific">Danaus chrysippus</name>
    <name type="common">African queen</name>
    <dbReference type="NCBI Taxonomy" id="151541"/>
    <lineage>
        <taxon>Eukaryota</taxon>
        <taxon>Metazoa</taxon>
        <taxon>Ecdysozoa</taxon>
        <taxon>Arthropoda</taxon>
        <taxon>Hexapoda</taxon>
        <taxon>Insecta</taxon>
        <taxon>Pterygota</taxon>
        <taxon>Neoptera</taxon>
        <taxon>Endopterygota</taxon>
        <taxon>Lepidoptera</taxon>
        <taxon>Glossata</taxon>
        <taxon>Ditrysia</taxon>
        <taxon>Papilionoidea</taxon>
        <taxon>Nymphalidae</taxon>
        <taxon>Danainae</taxon>
        <taxon>Danaini</taxon>
        <taxon>Danaina</taxon>
        <taxon>Danaus</taxon>
        <taxon>Anosia</taxon>
    </lineage>
</organism>
<evidence type="ECO:0000313" key="5">
    <source>
        <dbReference type="EMBL" id="CAG9580008.1"/>
    </source>
</evidence>
<evidence type="ECO:0000256" key="3">
    <source>
        <dbReference type="ARBA" id="ARBA00022833"/>
    </source>
</evidence>
<dbReference type="Proteomes" id="UP000789524">
    <property type="component" value="Unassembled WGS sequence"/>
</dbReference>
<keyword evidence="1" id="KW-0479">Metal-binding</keyword>
<dbReference type="Gene3D" id="2.20.25.240">
    <property type="match status" value="1"/>
</dbReference>
<keyword evidence="6" id="KW-1185">Reference proteome</keyword>
<dbReference type="InterPro" id="IPR007588">
    <property type="entry name" value="Znf_FLYWCH"/>
</dbReference>
<proteinExistence type="predicted"/>